<feature type="transmembrane region" description="Helical" evidence="6">
    <location>
        <begin position="139"/>
        <end position="163"/>
    </location>
</feature>
<feature type="transmembrane region" description="Helical" evidence="6">
    <location>
        <begin position="48"/>
        <end position="72"/>
    </location>
</feature>
<feature type="transmembrane region" description="Helical" evidence="6">
    <location>
        <begin position="169"/>
        <end position="190"/>
    </location>
</feature>
<evidence type="ECO:0000256" key="3">
    <source>
        <dbReference type="ARBA" id="ARBA00022692"/>
    </source>
</evidence>
<keyword evidence="3 6" id="KW-0812">Transmembrane</keyword>
<sequence>MSRSLKDIIKGFRDYLGEGVLVAGLTFLLVPILTRVMSVAEYGELNVFMSYVSIASIIFVLNTHSAIARYYYENNSQFEGFLGTNLLLTVVLFSFSACLFINYFDYPIFLKYALLALVATAILESVFRQIYQAQLKSKTVAISGVSKAILILIFVIILSFAYHDGGMDIAVLGRIAGAGVLLVYFVYAIFPLVGTKFQTAHVSYIACYALPLIPYALSNIVLAHFDRIMIQELIDNVNAGLYSFAYNIGFIMSLVVSALNNSIYPVFFKNYTDKSYADHDHYIVQTQNIVLLAFVGLVLFCEEIGFFLGPSSFQESIQIVPIVVLGYVFYSFFSIYNRNFDYLKKTWLSTMVMMIAVLFNIGANYLFIPVYGYIAAAYTTLGSFILLFLLSWLISTYVLQIHSVAVMKLLRPLLKLVPLLVFALLTKALTIEWYISFMLDLCTMVVTALVLFPGTVSLLRQRR</sequence>
<organism evidence="7 8">
    <name type="scientific">Oleiphilus messinensis</name>
    <dbReference type="NCBI Taxonomy" id="141451"/>
    <lineage>
        <taxon>Bacteria</taxon>
        <taxon>Pseudomonadati</taxon>
        <taxon>Pseudomonadota</taxon>
        <taxon>Gammaproteobacteria</taxon>
        <taxon>Oceanospirillales</taxon>
        <taxon>Oleiphilaceae</taxon>
        <taxon>Oleiphilus</taxon>
    </lineage>
</organism>
<gene>
    <name evidence="7" type="ORF">OLMES_5564</name>
</gene>
<evidence type="ECO:0000256" key="6">
    <source>
        <dbReference type="SAM" id="Phobius"/>
    </source>
</evidence>
<dbReference type="InterPro" id="IPR050833">
    <property type="entry name" value="Poly_Biosynth_Transport"/>
</dbReference>
<dbReference type="OrthoDB" id="9815248at2"/>
<dbReference type="PANTHER" id="PTHR30250:SF11">
    <property type="entry name" value="O-ANTIGEN TRANSPORTER-RELATED"/>
    <property type="match status" value="1"/>
</dbReference>
<evidence type="ECO:0000256" key="5">
    <source>
        <dbReference type="ARBA" id="ARBA00023136"/>
    </source>
</evidence>
<dbReference type="RefSeq" id="WP_087464208.1">
    <property type="nucleotide sequence ID" value="NZ_CP021425.1"/>
</dbReference>
<dbReference type="KEGG" id="ome:OLMES_5564"/>
<evidence type="ECO:0000256" key="2">
    <source>
        <dbReference type="ARBA" id="ARBA00022475"/>
    </source>
</evidence>
<evidence type="ECO:0000313" key="8">
    <source>
        <dbReference type="Proteomes" id="UP000196027"/>
    </source>
</evidence>
<keyword evidence="8" id="KW-1185">Reference proteome</keyword>
<evidence type="ECO:0000256" key="4">
    <source>
        <dbReference type="ARBA" id="ARBA00022989"/>
    </source>
</evidence>
<feature type="transmembrane region" description="Helical" evidence="6">
    <location>
        <begin position="109"/>
        <end position="127"/>
    </location>
</feature>
<dbReference type="GO" id="GO:0005886">
    <property type="term" value="C:plasma membrane"/>
    <property type="evidence" value="ECO:0007669"/>
    <property type="project" value="UniProtKB-SubCell"/>
</dbReference>
<feature type="transmembrane region" description="Helical" evidence="6">
    <location>
        <begin position="84"/>
        <end position="103"/>
    </location>
</feature>
<keyword evidence="4 6" id="KW-1133">Transmembrane helix</keyword>
<feature type="transmembrane region" description="Helical" evidence="6">
    <location>
        <begin position="289"/>
        <end position="310"/>
    </location>
</feature>
<feature type="transmembrane region" description="Helical" evidence="6">
    <location>
        <begin position="374"/>
        <end position="401"/>
    </location>
</feature>
<comment type="subcellular location">
    <subcellularLocation>
        <location evidence="1">Cell membrane</location>
        <topology evidence="1">Multi-pass membrane protein</topology>
    </subcellularLocation>
</comment>
<evidence type="ECO:0000313" key="7">
    <source>
        <dbReference type="EMBL" id="ARU59544.1"/>
    </source>
</evidence>
<feature type="transmembrane region" description="Helical" evidence="6">
    <location>
        <begin position="245"/>
        <end position="268"/>
    </location>
</feature>
<reference evidence="7 8" key="1">
    <citation type="submission" date="2017-05" db="EMBL/GenBank/DDBJ databases">
        <title>Genomic insights into alkan degradation activity of Oleiphilus messinensis.</title>
        <authorList>
            <person name="Kozyavkin S.A."/>
            <person name="Slesarev A.I."/>
            <person name="Golyshin P.N."/>
            <person name="Korzhenkov A."/>
            <person name="Golyshina O.N."/>
            <person name="Toshchakov S.V."/>
        </authorList>
    </citation>
    <scope>NUCLEOTIDE SEQUENCE [LARGE SCALE GENOMIC DNA]</scope>
    <source>
        <strain evidence="7 8">ME102</strain>
    </source>
</reference>
<keyword evidence="5 6" id="KW-0472">Membrane</keyword>
<feature type="transmembrane region" description="Helical" evidence="6">
    <location>
        <begin position="12"/>
        <end position="33"/>
    </location>
</feature>
<keyword evidence="2" id="KW-1003">Cell membrane</keyword>
<dbReference type="Proteomes" id="UP000196027">
    <property type="component" value="Chromosome"/>
</dbReference>
<dbReference type="InterPro" id="IPR002797">
    <property type="entry name" value="Polysacc_synth"/>
</dbReference>
<feature type="transmembrane region" description="Helical" evidence="6">
    <location>
        <begin position="202"/>
        <end position="225"/>
    </location>
</feature>
<feature type="transmembrane region" description="Helical" evidence="6">
    <location>
        <begin position="437"/>
        <end position="459"/>
    </location>
</feature>
<evidence type="ECO:0000256" key="1">
    <source>
        <dbReference type="ARBA" id="ARBA00004651"/>
    </source>
</evidence>
<accession>A0A1Y0IJI0</accession>
<feature type="transmembrane region" description="Helical" evidence="6">
    <location>
        <begin position="348"/>
        <end position="368"/>
    </location>
</feature>
<name>A0A1Y0IJI0_9GAMM</name>
<dbReference type="EMBL" id="CP021425">
    <property type="protein sequence ID" value="ARU59544.1"/>
    <property type="molecule type" value="Genomic_DNA"/>
</dbReference>
<protein>
    <submittedName>
        <fullName evidence="7">PST family polysaccharide transporter</fullName>
    </submittedName>
</protein>
<dbReference type="Pfam" id="PF01943">
    <property type="entry name" value="Polysacc_synt"/>
    <property type="match status" value="1"/>
</dbReference>
<proteinExistence type="predicted"/>
<feature type="transmembrane region" description="Helical" evidence="6">
    <location>
        <begin position="413"/>
        <end position="431"/>
    </location>
</feature>
<dbReference type="PANTHER" id="PTHR30250">
    <property type="entry name" value="PST FAMILY PREDICTED COLANIC ACID TRANSPORTER"/>
    <property type="match status" value="1"/>
</dbReference>
<dbReference type="AlphaFoldDB" id="A0A1Y0IJI0"/>
<feature type="transmembrane region" description="Helical" evidence="6">
    <location>
        <begin position="316"/>
        <end position="336"/>
    </location>
</feature>